<gene>
    <name evidence="1" type="ORF">PSON_ATCC_30995.1.T1020147</name>
</gene>
<proteinExistence type="predicted"/>
<protein>
    <submittedName>
        <fullName evidence="1">Uncharacterized protein</fullName>
    </submittedName>
</protein>
<dbReference type="Proteomes" id="UP000692954">
    <property type="component" value="Unassembled WGS sequence"/>
</dbReference>
<organism evidence="1 2">
    <name type="scientific">Paramecium sonneborni</name>
    <dbReference type="NCBI Taxonomy" id="65129"/>
    <lineage>
        <taxon>Eukaryota</taxon>
        <taxon>Sar</taxon>
        <taxon>Alveolata</taxon>
        <taxon>Ciliophora</taxon>
        <taxon>Intramacronucleata</taxon>
        <taxon>Oligohymenophorea</taxon>
        <taxon>Peniculida</taxon>
        <taxon>Parameciidae</taxon>
        <taxon>Paramecium</taxon>
    </lineage>
</organism>
<evidence type="ECO:0000313" key="2">
    <source>
        <dbReference type="Proteomes" id="UP000692954"/>
    </source>
</evidence>
<dbReference type="EMBL" id="CAJJDN010000102">
    <property type="protein sequence ID" value="CAD8113169.1"/>
    <property type="molecule type" value="Genomic_DNA"/>
</dbReference>
<name>A0A8S1QBM4_9CILI</name>
<sequence>MYPHFPHLKLSLPTIYLKNTGNDIIKQNQLNLCNSLNITQTCKCMPQIQIKMLKYAKLVIYKKSFQQEFEKPQVSFPYSSEWKKDQSNLNQLHGSSIIFVFLRKKYISIHYICLSTSSTSSQSFVQRPHYRQIVQIDYLTSGKTVIIPEEINQKNFNSLNKQYQVRCRSRFQMHSTSQLKNKLDFVQSYIFKSREFCFLDNLQGKVQEEK</sequence>
<dbReference type="AlphaFoldDB" id="A0A8S1QBM4"/>
<accession>A0A8S1QBM4</accession>
<reference evidence="1" key="1">
    <citation type="submission" date="2021-01" db="EMBL/GenBank/DDBJ databases">
        <authorList>
            <consortium name="Genoscope - CEA"/>
            <person name="William W."/>
        </authorList>
    </citation>
    <scope>NUCLEOTIDE SEQUENCE</scope>
</reference>
<keyword evidence="2" id="KW-1185">Reference proteome</keyword>
<evidence type="ECO:0000313" key="1">
    <source>
        <dbReference type="EMBL" id="CAD8113169.1"/>
    </source>
</evidence>
<comment type="caution">
    <text evidence="1">The sequence shown here is derived from an EMBL/GenBank/DDBJ whole genome shotgun (WGS) entry which is preliminary data.</text>
</comment>